<dbReference type="EMBL" id="JAACJN010000008">
    <property type="protein sequence ID" value="KAF5391830.1"/>
    <property type="molecule type" value="Genomic_DNA"/>
</dbReference>
<gene>
    <name evidence="1" type="ORF">D9757_001722</name>
</gene>
<organism evidence="1 2">
    <name type="scientific">Collybiopsis confluens</name>
    <dbReference type="NCBI Taxonomy" id="2823264"/>
    <lineage>
        <taxon>Eukaryota</taxon>
        <taxon>Fungi</taxon>
        <taxon>Dikarya</taxon>
        <taxon>Basidiomycota</taxon>
        <taxon>Agaricomycotina</taxon>
        <taxon>Agaricomycetes</taxon>
        <taxon>Agaricomycetidae</taxon>
        <taxon>Agaricales</taxon>
        <taxon>Marasmiineae</taxon>
        <taxon>Omphalotaceae</taxon>
        <taxon>Collybiopsis</taxon>
    </lineage>
</organism>
<protein>
    <submittedName>
        <fullName evidence="1">Uncharacterized protein</fullName>
    </submittedName>
</protein>
<evidence type="ECO:0000313" key="1">
    <source>
        <dbReference type="EMBL" id="KAF5391830.1"/>
    </source>
</evidence>
<accession>A0A8H5HZ62</accession>
<evidence type="ECO:0000313" key="2">
    <source>
        <dbReference type="Proteomes" id="UP000518752"/>
    </source>
</evidence>
<dbReference type="Proteomes" id="UP000518752">
    <property type="component" value="Unassembled WGS sequence"/>
</dbReference>
<name>A0A8H5HZ62_9AGAR</name>
<comment type="caution">
    <text evidence="1">The sequence shown here is derived from an EMBL/GenBank/DDBJ whole genome shotgun (WGS) entry which is preliminary data.</text>
</comment>
<reference evidence="1 2" key="1">
    <citation type="journal article" date="2020" name="ISME J.">
        <title>Uncovering the hidden diversity of litter-decomposition mechanisms in mushroom-forming fungi.</title>
        <authorList>
            <person name="Floudas D."/>
            <person name="Bentzer J."/>
            <person name="Ahren D."/>
            <person name="Johansson T."/>
            <person name="Persson P."/>
            <person name="Tunlid A."/>
        </authorList>
    </citation>
    <scope>NUCLEOTIDE SEQUENCE [LARGE SCALE GENOMIC DNA]</scope>
    <source>
        <strain evidence="1 2">CBS 406.79</strain>
    </source>
</reference>
<proteinExistence type="predicted"/>
<sequence length="118" mass="12844">MALDIKPHLARKLELLPVTTVVVRVMFPVIAPKRQRQNLATSVAKRGIFLGIAPKKVEVTVVARDRVPSATAAEGPAILLALALRTARRAEVVMAEGFLRRPGVYLNPANNYPTLKAI</sequence>
<dbReference type="AlphaFoldDB" id="A0A8H5HZ62"/>
<keyword evidence="2" id="KW-1185">Reference proteome</keyword>